<dbReference type="Proteomes" id="UP000095300">
    <property type="component" value="Unassembled WGS sequence"/>
</dbReference>
<dbReference type="PRINTS" id="PR00722">
    <property type="entry name" value="CHYMOTRYPSIN"/>
</dbReference>
<keyword evidence="3" id="KW-0720">Serine protease</keyword>
<dbReference type="PROSITE" id="PS50240">
    <property type="entry name" value="TRYPSIN_DOM"/>
    <property type="match status" value="1"/>
</dbReference>
<dbReference type="InterPro" id="IPR001254">
    <property type="entry name" value="Trypsin_dom"/>
</dbReference>
<dbReference type="Pfam" id="PF00089">
    <property type="entry name" value="Trypsin"/>
    <property type="match status" value="1"/>
</dbReference>
<name>A0A1I8PMJ0_STOCA</name>
<proteinExistence type="inferred from homology"/>
<dbReference type="Gene3D" id="2.40.10.10">
    <property type="entry name" value="Trypsin-like serine proteases"/>
    <property type="match status" value="1"/>
</dbReference>
<dbReference type="AlphaFoldDB" id="A0A1I8PMJ0"/>
<evidence type="ECO:0000313" key="9">
    <source>
        <dbReference type="Proteomes" id="UP000095300"/>
    </source>
</evidence>
<feature type="chain" id="PRO_5009327016" description="Peptidase S1 domain-containing protein" evidence="6">
    <location>
        <begin position="25"/>
        <end position="258"/>
    </location>
</feature>
<reference evidence="8" key="1">
    <citation type="submission" date="2020-05" db="UniProtKB">
        <authorList>
            <consortium name="EnsemblMetazoa"/>
        </authorList>
    </citation>
    <scope>IDENTIFICATION</scope>
    <source>
        <strain evidence="8">USDA</strain>
    </source>
</reference>
<evidence type="ECO:0000256" key="2">
    <source>
        <dbReference type="ARBA" id="ARBA00022801"/>
    </source>
</evidence>
<accession>A0A1I8PMJ0</accession>
<dbReference type="SUPFAM" id="SSF50494">
    <property type="entry name" value="Trypsin-like serine proteases"/>
    <property type="match status" value="1"/>
</dbReference>
<keyword evidence="4" id="KW-1015">Disulfide bond</keyword>
<keyword evidence="6" id="KW-0732">Signal</keyword>
<gene>
    <name evidence="8" type="primary">106091306</name>
</gene>
<dbReference type="SMART" id="SM00020">
    <property type="entry name" value="Tryp_SPc"/>
    <property type="match status" value="1"/>
</dbReference>
<sequence>MRKFTLAILFVVISAVVVIPATEAAITGRAVGSASNSHITQFPYEVSIRRRFCDACAYEHYCSGTIYSTNVVITSASCVKGADIRRTNVVAATSKRSASAHDGQVYLVEKIIEHENSDIDIALLHLSSNLKFNELTLDRVILATEQPKAGEKAWVAGWGLLSEFEANFDDNLKAIQVPIMDLSECRKAYFWTEVKHTELCAGFMKGGVDACQGDAGSPLMVKDKMVGLVSWGYGCARPGNPGVYTNVVMLRDWITENA</sequence>
<dbReference type="STRING" id="35570.A0A1I8PMJ0"/>
<dbReference type="InterPro" id="IPR009003">
    <property type="entry name" value="Peptidase_S1_PA"/>
</dbReference>
<feature type="signal peptide" evidence="6">
    <location>
        <begin position="1"/>
        <end position="24"/>
    </location>
</feature>
<dbReference type="FunFam" id="2.40.10.10:FF:000068">
    <property type="entry name" value="transmembrane protease serine 2"/>
    <property type="match status" value="1"/>
</dbReference>
<dbReference type="InterPro" id="IPR001314">
    <property type="entry name" value="Peptidase_S1A"/>
</dbReference>
<evidence type="ECO:0000256" key="3">
    <source>
        <dbReference type="ARBA" id="ARBA00022825"/>
    </source>
</evidence>
<dbReference type="PANTHER" id="PTHR24276:SF91">
    <property type="entry name" value="AT26814P-RELATED"/>
    <property type="match status" value="1"/>
</dbReference>
<evidence type="ECO:0000256" key="5">
    <source>
        <dbReference type="ARBA" id="ARBA00024195"/>
    </source>
</evidence>
<dbReference type="GO" id="GO:0004252">
    <property type="term" value="F:serine-type endopeptidase activity"/>
    <property type="evidence" value="ECO:0007669"/>
    <property type="project" value="InterPro"/>
</dbReference>
<protein>
    <recommendedName>
        <fullName evidence="7">Peptidase S1 domain-containing protein</fullName>
    </recommendedName>
</protein>
<evidence type="ECO:0000256" key="4">
    <source>
        <dbReference type="ARBA" id="ARBA00023157"/>
    </source>
</evidence>
<evidence type="ECO:0000259" key="7">
    <source>
        <dbReference type="PROSITE" id="PS50240"/>
    </source>
</evidence>
<keyword evidence="1" id="KW-0645">Protease</keyword>
<dbReference type="CDD" id="cd00190">
    <property type="entry name" value="Tryp_SPc"/>
    <property type="match status" value="1"/>
</dbReference>
<dbReference type="VEuPathDB" id="VectorBase:SCAU009451"/>
<dbReference type="InterPro" id="IPR043504">
    <property type="entry name" value="Peptidase_S1_PA_chymotrypsin"/>
</dbReference>
<keyword evidence="2" id="KW-0378">Hydrolase</keyword>
<evidence type="ECO:0000256" key="1">
    <source>
        <dbReference type="ARBA" id="ARBA00022670"/>
    </source>
</evidence>
<evidence type="ECO:0000313" key="8">
    <source>
        <dbReference type="EnsemblMetazoa" id="SCAU009451-PA"/>
    </source>
</evidence>
<dbReference type="GO" id="GO:0006508">
    <property type="term" value="P:proteolysis"/>
    <property type="evidence" value="ECO:0007669"/>
    <property type="project" value="UniProtKB-KW"/>
</dbReference>
<feature type="domain" description="Peptidase S1" evidence="7">
    <location>
        <begin position="30"/>
        <end position="258"/>
    </location>
</feature>
<comment type="similarity">
    <text evidence="5">Belongs to the peptidase S1 family. CLIP subfamily.</text>
</comment>
<dbReference type="EnsemblMetazoa" id="SCAU009451-RA">
    <property type="protein sequence ID" value="SCAU009451-PA"/>
    <property type="gene ID" value="SCAU009451"/>
</dbReference>
<dbReference type="PANTHER" id="PTHR24276">
    <property type="entry name" value="POLYSERASE-RELATED"/>
    <property type="match status" value="1"/>
</dbReference>
<evidence type="ECO:0000256" key="6">
    <source>
        <dbReference type="SAM" id="SignalP"/>
    </source>
</evidence>
<dbReference type="InterPro" id="IPR050430">
    <property type="entry name" value="Peptidase_S1"/>
</dbReference>
<dbReference type="FunFam" id="2.40.10.10:FF:000002">
    <property type="entry name" value="Transmembrane protease serine"/>
    <property type="match status" value="1"/>
</dbReference>
<organism evidence="8 9">
    <name type="scientific">Stomoxys calcitrans</name>
    <name type="common">Stable fly</name>
    <name type="synonym">Conops calcitrans</name>
    <dbReference type="NCBI Taxonomy" id="35570"/>
    <lineage>
        <taxon>Eukaryota</taxon>
        <taxon>Metazoa</taxon>
        <taxon>Ecdysozoa</taxon>
        <taxon>Arthropoda</taxon>
        <taxon>Hexapoda</taxon>
        <taxon>Insecta</taxon>
        <taxon>Pterygota</taxon>
        <taxon>Neoptera</taxon>
        <taxon>Endopterygota</taxon>
        <taxon>Diptera</taxon>
        <taxon>Brachycera</taxon>
        <taxon>Muscomorpha</taxon>
        <taxon>Muscoidea</taxon>
        <taxon>Muscidae</taxon>
        <taxon>Stomoxys</taxon>
    </lineage>
</organism>
<keyword evidence="9" id="KW-1185">Reference proteome</keyword>